<dbReference type="AlphaFoldDB" id="B9RUT2"/>
<organism evidence="1 2">
    <name type="scientific">Ricinus communis</name>
    <name type="common">Castor bean</name>
    <dbReference type="NCBI Taxonomy" id="3988"/>
    <lineage>
        <taxon>Eukaryota</taxon>
        <taxon>Viridiplantae</taxon>
        <taxon>Streptophyta</taxon>
        <taxon>Embryophyta</taxon>
        <taxon>Tracheophyta</taxon>
        <taxon>Spermatophyta</taxon>
        <taxon>Magnoliopsida</taxon>
        <taxon>eudicotyledons</taxon>
        <taxon>Gunneridae</taxon>
        <taxon>Pentapetalae</taxon>
        <taxon>rosids</taxon>
        <taxon>fabids</taxon>
        <taxon>Malpighiales</taxon>
        <taxon>Euphorbiaceae</taxon>
        <taxon>Acalyphoideae</taxon>
        <taxon>Acalypheae</taxon>
        <taxon>Ricinus</taxon>
    </lineage>
</organism>
<name>B9RUT2_RICCO</name>
<gene>
    <name evidence="1" type="ORF">RCOM_0850590</name>
</gene>
<dbReference type="InParanoid" id="B9RUT2"/>
<dbReference type="Proteomes" id="UP000008311">
    <property type="component" value="Unassembled WGS sequence"/>
</dbReference>
<keyword evidence="2" id="KW-1185">Reference proteome</keyword>
<evidence type="ECO:0000313" key="2">
    <source>
        <dbReference type="Proteomes" id="UP000008311"/>
    </source>
</evidence>
<sequence>MSRKSFSIKHSIKHHLGKTNHMGIHIIDRVAHEYQTQEHFVRKRSEFSVGTSVSTVFICSTPLQMQMQMQCCILLLLILRVLPRINTKQAIEKQIYMQRKRNTEVETLMKNKFRR</sequence>
<proteinExistence type="predicted"/>
<reference evidence="2" key="1">
    <citation type="journal article" date="2010" name="Nat. Biotechnol.">
        <title>Draft genome sequence of the oilseed species Ricinus communis.</title>
        <authorList>
            <person name="Chan A.P."/>
            <person name="Crabtree J."/>
            <person name="Zhao Q."/>
            <person name="Lorenzi H."/>
            <person name="Orvis J."/>
            <person name="Puiu D."/>
            <person name="Melake-Berhan A."/>
            <person name="Jones K.M."/>
            <person name="Redman J."/>
            <person name="Chen G."/>
            <person name="Cahoon E.B."/>
            <person name="Gedil M."/>
            <person name="Stanke M."/>
            <person name="Haas B.J."/>
            <person name="Wortman J.R."/>
            <person name="Fraser-Liggett C.M."/>
            <person name="Ravel J."/>
            <person name="Rabinowicz P.D."/>
        </authorList>
    </citation>
    <scope>NUCLEOTIDE SEQUENCE [LARGE SCALE GENOMIC DNA]</scope>
    <source>
        <strain evidence="2">cv. Hale</strain>
    </source>
</reference>
<dbReference type="EMBL" id="EQ973817">
    <property type="protein sequence ID" value="EEF44875.1"/>
    <property type="molecule type" value="Genomic_DNA"/>
</dbReference>
<protein>
    <submittedName>
        <fullName evidence="1">Uncharacterized protein</fullName>
    </submittedName>
</protein>
<evidence type="ECO:0000313" key="1">
    <source>
        <dbReference type="EMBL" id="EEF44875.1"/>
    </source>
</evidence>
<accession>B9RUT2</accession>